<dbReference type="SUPFAM" id="SSF57603">
    <property type="entry name" value="FnI-like domain"/>
    <property type="match status" value="2"/>
</dbReference>
<feature type="region of interest" description="Disordered" evidence="1">
    <location>
        <begin position="141"/>
        <end position="197"/>
    </location>
</feature>
<protein>
    <submittedName>
        <fullName evidence="4">Chordin-like protein 2</fullName>
    </submittedName>
</protein>
<evidence type="ECO:0000313" key="5">
    <source>
        <dbReference type="Proteomes" id="UP000314294"/>
    </source>
</evidence>
<dbReference type="PROSITE" id="PS50184">
    <property type="entry name" value="VWFC_2"/>
    <property type="match status" value="2"/>
</dbReference>
<feature type="compositionally biased region" description="Low complexity" evidence="1">
    <location>
        <begin position="180"/>
        <end position="191"/>
    </location>
</feature>
<dbReference type="Proteomes" id="UP000314294">
    <property type="component" value="Unassembled WGS sequence"/>
</dbReference>
<dbReference type="GO" id="GO:0030154">
    <property type="term" value="P:cell differentiation"/>
    <property type="evidence" value="ECO:0007669"/>
    <property type="project" value="TreeGrafter"/>
</dbReference>
<dbReference type="PANTHER" id="PTHR46303:SF3">
    <property type="entry name" value="CHORDIN-LIKE PROTEIN 2"/>
    <property type="match status" value="1"/>
</dbReference>
<feature type="domain" description="VWFC" evidence="3">
    <location>
        <begin position="72"/>
        <end position="138"/>
    </location>
</feature>
<organism evidence="4 5">
    <name type="scientific">Liparis tanakae</name>
    <name type="common">Tanaka's snailfish</name>
    <dbReference type="NCBI Taxonomy" id="230148"/>
    <lineage>
        <taxon>Eukaryota</taxon>
        <taxon>Metazoa</taxon>
        <taxon>Chordata</taxon>
        <taxon>Craniata</taxon>
        <taxon>Vertebrata</taxon>
        <taxon>Euteleostomi</taxon>
        <taxon>Actinopterygii</taxon>
        <taxon>Neopterygii</taxon>
        <taxon>Teleostei</taxon>
        <taxon>Neoteleostei</taxon>
        <taxon>Acanthomorphata</taxon>
        <taxon>Eupercaria</taxon>
        <taxon>Perciformes</taxon>
        <taxon>Cottioidei</taxon>
        <taxon>Cottales</taxon>
        <taxon>Liparidae</taxon>
        <taxon>Liparis</taxon>
    </lineage>
</organism>
<dbReference type="PANTHER" id="PTHR46303">
    <property type="entry name" value="VWFC DOMAIN-CONTAINING PROTEIN"/>
    <property type="match status" value="1"/>
</dbReference>
<feature type="compositionally biased region" description="Basic and acidic residues" evidence="1">
    <location>
        <begin position="161"/>
        <end position="179"/>
    </location>
</feature>
<evidence type="ECO:0000256" key="2">
    <source>
        <dbReference type="SAM" id="SignalP"/>
    </source>
</evidence>
<comment type="caution">
    <text evidence="4">The sequence shown here is derived from an EMBL/GenBank/DDBJ whole genome shotgun (WGS) entry which is preliminary data.</text>
</comment>
<keyword evidence="5" id="KW-1185">Reference proteome</keyword>
<name>A0A4Z2F8L4_9TELE</name>
<evidence type="ECO:0000256" key="1">
    <source>
        <dbReference type="SAM" id="MobiDB-lite"/>
    </source>
</evidence>
<dbReference type="OrthoDB" id="8173378at2759"/>
<accession>A0A4Z2F8L4</accession>
<dbReference type="GO" id="GO:0005615">
    <property type="term" value="C:extracellular space"/>
    <property type="evidence" value="ECO:0007669"/>
    <property type="project" value="TreeGrafter"/>
</dbReference>
<sequence length="345" mass="37469">MKPTCFFFLIIWVTGTELKPRKGPGVVCTFKDQTYSPGDSWHPYLEPFGLMFCMRCRCSEPRVPAGLRASAKSCRHNGSVYQPGEGFTKLDLFPARRSDQCVLCTCSNGNIFCGLKTCQPISCPSPVAVQETCCLVCKDHGTSGSSSTEDGNQQLNRGARHSVERCSGEPSRPRSDRASPLRARASPRGPSLGHLNLRGASETTVKIVLQRRQRRGCLYNGRTYSHGDAWHPVLGKVLECILCTCTDGLQDCKRTTCPRQYPCQQPVKTAGKCCKQCPGSRAGGNQTRCGGGYKNSLSGHRVDSPLKDDPANAVRTVAVERRGAAEVEVWKAVGGTATPGGKHDQ</sequence>
<evidence type="ECO:0000313" key="4">
    <source>
        <dbReference type="EMBL" id="TNN37566.1"/>
    </source>
</evidence>
<reference evidence="4 5" key="1">
    <citation type="submission" date="2019-03" db="EMBL/GenBank/DDBJ databases">
        <title>First draft genome of Liparis tanakae, snailfish: a comprehensive survey of snailfish specific genes.</title>
        <authorList>
            <person name="Kim W."/>
            <person name="Song I."/>
            <person name="Jeong J.-H."/>
            <person name="Kim D."/>
            <person name="Kim S."/>
            <person name="Ryu S."/>
            <person name="Song J.Y."/>
            <person name="Lee S.K."/>
        </authorList>
    </citation>
    <scope>NUCLEOTIDE SEQUENCE [LARGE SCALE GENOMIC DNA]</scope>
    <source>
        <tissue evidence="4">Muscle</tissue>
    </source>
</reference>
<dbReference type="SMART" id="SM00214">
    <property type="entry name" value="VWC"/>
    <property type="match status" value="2"/>
</dbReference>
<gene>
    <name evidence="4" type="primary">CHRDL2</name>
    <name evidence="4" type="ORF">EYF80_052277</name>
</gene>
<dbReference type="GO" id="GO:0030514">
    <property type="term" value="P:negative regulation of BMP signaling pathway"/>
    <property type="evidence" value="ECO:0007669"/>
    <property type="project" value="TreeGrafter"/>
</dbReference>
<dbReference type="Gene3D" id="6.20.200.20">
    <property type="match status" value="1"/>
</dbReference>
<keyword evidence="2" id="KW-0732">Signal</keyword>
<feature type="chain" id="PRO_5021414907" evidence="2">
    <location>
        <begin position="19"/>
        <end position="345"/>
    </location>
</feature>
<dbReference type="AlphaFoldDB" id="A0A4Z2F8L4"/>
<dbReference type="Pfam" id="PF00093">
    <property type="entry name" value="VWC"/>
    <property type="match status" value="1"/>
</dbReference>
<feature type="compositionally biased region" description="Polar residues" evidence="1">
    <location>
        <begin position="142"/>
        <end position="156"/>
    </location>
</feature>
<dbReference type="Pfam" id="PF23334">
    <property type="entry name" value="VWC2L_2nd"/>
    <property type="match status" value="1"/>
</dbReference>
<dbReference type="EMBL" id="SRLO01001471">
    <property type="protein sequence ID" value="TNN37566.1"/>
    <property type="molecule type" value="Genomic_DNA"/>
</dbReference>
<feature type="domain" description="VWFC" evidence="3">
    <location>
        <begin position="215"/>
        <end position="278"/>
    </location>
</feature>
<dbReference type="InterPro" id="IPR001007">
    <property type="entry name" value="VWF_dom"/>
</dbReference>
<dbReference type="PROSITE" id="PS01208">
    <property type="entry name" value="VWFC_1"/>
    <property type="match status" value="1"/>
</dbReference>
<evidence type="ECO:0000259" key="3">
    <source>
        <dbReference type="PROSITE" id="PS50184"/>
    </source>
</evidence>
<dbReference type="Gene3D" id="2.10.70.10">
    <property type="entry name" value="Complement Module, domain 1"/>
    <property type="match status" value="1"/>
</dbReference>
<dbReference type="InterPro" id="IPR045717">
    <property type="entry name" value="CHRDL1/2"/>
</dbReference>
<proteinExistence type="predicted"/>
<feature type="signal peptide" evidence="2">
    <location>
        <begin position="1"/>
        <end position="18"/>
    </location>
</feature>
<dbReference type="GO" id="GO:0036122">
    <property type="term" value="F:BMP binding"/>
    <property type="evidence" value="ECO:0007669"/>
    <property type="project" value="TreeGrafter"/>
</dbReference>